<dbReference type="Gene3D" id="2.40.100.10">
    <property type="entry name" value="Cyclophilin-like"/>
    <property type="match status" value="1"/>
</dbReference>
<comment type="function">
    <text evidence="4">PPIases accelerate the folding of proteins. It catalyzes the cis-trans isomerization of proline imidic peptide bonds in oligopeptides.</text>
</comment>
<dbReference type="STRING" id="984487.A0A1E4SIA5"/>
<dbReference type="FunFam" id="2.40.100.10:FF:000025">
    <property type="entry name" value="Peptidyl-prolyl cis-trans isomerase CYP19-2"/>
    <property type="match status" value="1"/>
</dbReference>
<feature type="domain" description="PPIase cyclophilin-type" evidence="5">
    <location>
        <begin position="9"/>
        <end position="170"/>
    </location>
</feature>
<comment type="catalytic activity">
    <reaction evidence="1 4">
        <text>[protein]-peptidylproline (omega=180) = [protein]-peptidylproline (omega=0)</text>
        <dbReference type="Rhea" id="RHEA:16237"/>
        <dbReference type="Rhea" id="RHEA-COMP:10747"/>
        <dbReference type="Rhea" id="RHEA-COMP:10748"/>
        <dbReference type="ChEBI" id="CHEBI:83833"/>
        <dbReference type="ChEBI" id="CHEBI:83834"/>
        <dbReference type="EC" id="5.2.1.8"/>
    </reaction>
</comment>
<dbReference type="EMBL" id="KV453912">
    <property type="protein sequence ID" value="ODV79236.1"/>
    <property type="molecule type" value="Genomic_DNA"/>
</dbReference>
<evidence type="ECO:0000256" key="3">
    <source>
        <dbReference type="ARBA" id="ARBA00023235"/>
    </source>
</evidence>
<evidence type="ECO:0000313" key="7">
    <source>
        <dbReference type="Proteomes" id="UP000094285"/>
    </source>
</evidence>
<dbReference type="InterPro" id="IPR024936">
    <property type="entry name" value="Cyclophilin-type_PPIase"/>
</dbReference>
<dbReference type="OrthoDB" id="193499at2759"/>
<gene>
    <name evidence="6" type="ORF">CANTADRAFT_6394</name>
</gene>
<proteinExistence type="inferred from homology"/>
<evidence type="ECO:0000259" key="5">
    <source>
        <dbReference type="PROSITE" id="PS50072"/>
    </source>
</evidence>
<evidence type="ECO:0000256" key="2">
    <source>
        <dbReference type="ARBA" id="ARBA00023110"/>
    </source>
</evidence>
<evidence type="ECO:0000313" key="6">
    <source>
        <dbReference type="EMBL" id="ODV79236.1"/>
    </source>
</evidence>
<comment type="similarity">
    <text evidence="4">Belongs to the cyclophilin-type PPIase family.</text>
</comment>
<reference evidence="7" key="1">
    <citation type="submission" date="2016-05" db="EMBL/GenBank/DDBJ databases">
        <title>Comparative genomics of biotechnologically important yeasts.</title>
        <authorList>
            <consortium name="DOE Joint Genome Institute"/>
            <person name="Riley R."/>
            <person name="Haridas S."/>
            <person name="Wolfe K.H."/>
            <person name="Lopes M.R."/>
            <person name="Hittinger C.T."/>
            <person name="Goker M."/>
            <person name="Salamov A."/>
            <person name="Wisecaver J."/>
            <person name="Long T.M."/>
            <person name="Aerts A.L."/>
            <person name="Barry K."/>
            <person name="Choi C."/>
            <person name="Clum A."/>
            <person name="Coughlan A.Y."/>
            <person name="Deshpande S."/>
            <person name="Douglass A.P."/>
            <person name="Hanson S.J."/>
            <person name="Klenk H.-P."/>
            <person name="Labutti K."/>
            <person name="Lapidus A."/>
            <person name="Lindquist E."/>
            <person name="Lipzen A."/>
            <person name="Meier-Kolthoff J.P."/>
            <person name="Ohm R.A."/>
            <person name="Otillar R.P."/>
            <person name="Pangilinan J."/>
            <person name="Peng Y."/>
            <person name="Rokas A."/>
            <person name="Rosa C.A."/>
            <person name="Scheuner C."/>
            <person name="Sibirny A.A."/>
            <person name="Slot J.C."/>
            <person name="Stielow J.B."/>
            <person name="Sun H."/>
            <person name="Kurtzman C.P."/>
            <person name="Blackwell M."/>
            <person name="Grigoriev I.V."/>
            <person name="Jeffries T.W."/>
        </authorList>
    </citation>
    <scope>NUCLEOTIDE SEQUENCE [LARGE SCALE GENOMIC DNA]</scope>
    <source>
        <strain evidence="7">NRRL Y-17324</strain>
    </source>
</reference>
<dbReference type="PRINTS" id="PR00153">
    <property type="entry name" value="CSAPPISMRASE"/>
</dbReference>
<dbReference type="PROSITE" id="PS50072">
    <property type="entry name" value="CSA_PPIASE_2"/>
    <property type="match status" value="1"/>
</dbReference>
<dbReference type="GO" id="GO:0016018">
    <property type="term" value="F:cyclosporin A binding"/>
    <property type="evidence" value="ECO:0007669"/>
    <property type="project" value="TreeGrafter"/>
</dbReference>
<evidence type="ECO:0000256" key="4">
    <source>
        <dbReference type="RuleBase" id="RU363019"/>
    </source>
</evidence>
<sequence>MTETNRIVFLDVSNGSDLSGRIKIELFEGLPRTTENFRQFCTGEYRENRRPVGYKNAPFHRIIKGFMIQGGDFVRGNGSGSTSIHGRQYFDDEGFTYDHKKYTVSMANSGPNTNGCQFFVCCRDVPELDGRHVVFGRVVEGFDIVDRIEAAAVDKEDRPRQEIKIVDCGEM</sequence>
<dbReference type="AlphaFoldDB" id="A0A1E4SIA5"/>
<dbReference type="InterPro" id="IPR029000">
    <property type="entry name" value="Cyclophilin-like_dom_sf"/>
</dbReference>
<keyword evidence="3 4" id="KW-0413">Isomerase</keyword>
<evidence type="ECO:0000256" key="1">
    <source>
        <dbReference type="ARBA" id="ARBA00000971"/>
    </source>
</evidence>
<dbReference type="SUPFAM" id="SSF50891">
    <property type="entry name" value="Cyclophilin-like"/>
    <property type="match status" value="1"/>
</dbReference>
<dbReference type="InterPro" id="IPR020892">
    <property type="entry name" value="Cyclophilin-type_PPIase_CS"/>
</dbReference>
<dbReference type="PANTHER" id="PTHR11071">
    <property type="entry name" value="PEPTIDYL-PROLYL CIS-TRANS ISOMERASE"/>
    <property type="match status" value="1"/>
</dbReference>
<dbReference type="RefSeq" id="XP_020064358.1">
    <property type="nucleotide sequence ID" value="XM_020210884.1"/>
</dbReference>
<dbReference type="GO" id="GO:0005737">
    <property type="term" value="C:cytoplasm"/>
    <property type="evidence" value="ECO:0007669"/>
    <property type="project" value="TreeGrafter"/>
</dbReference>
<dbReference type="PIRSF" id="PIRSF001467">
    <property type="entry name" value="Peptidylpro_ismrse"/>
    <property type="match status" value="1"/>
</dbReference>
<keyword evidence="2 4" id="KW-0697">Rotamase</keyword>
<dbReference type="GO" id="GO:0005634">
    <property type="term" value="C:nucleus"/>
    <property type="evidence" value="ECO:0007669"/>
    <property type="project" value="EnsemblFungi"/>
</dbReference>
<dbReference type="GeneID" id="30985020"/>
<accession>A0A1E4SIA5</accession>
<dbReference type="Pfam" id="PF00160">
    <property type="entry name" value="Pro_isomerase"/>
    <property type="match status" value="1"/>
</dbReference>
<name>A0A1E4SIA5_9ASCO</name>
<dbReference type="PANTHER" id="PTHR11071:SF561">
    <property type="entry name" value="PEPTIDYL-PROLYL CIS-TRANS ISOMERASE D-RELATED"/>
    <property type="match status" value="1"/>
</dbReference>
<organism evidence="6 7">
    <name type="scientific">Suhomyces tanzawaensis NRRL Y-17324</name>
    <dbReference type="NCBI Taxonomy" id="984487"/>
    <lineage>
        <taxon>Eukaryota</taxon>
        <taxon>Fungi</taxon>
        <taxon>Dikarya</taxon>
        <taxon>Ascomycota</taxon>
        <taxon>Saccharomycotina</taxon>
        <taxon>Pichiomycetes</taxon>
        <taxon>Debaryomycetaceae</taxon>
        <taxon>Suhomyces</taxon>
    </lineage>
</organism>
<dbReference type="EC" id="5.2.1.8" evidence="4"/>
<keyword evidence="7" id="KW-1185">Reference proteome</keyword>
<dbReference type="PROSITE" id="PS00170">
    <property type="entry name" value="CSA_PPIASE_1"/>
    <property type="match status" value="1"/>
</dbReference>
<protein>
    <recommendedName>
        <fullName evidence="4">Peptidyl-prolyl cis-trans isomerase</fullName>
        <shortName evidence="4">PPIase</shortName>
        <ecNumber evidence="4">5.2.1.8</ecNumber>
    </recommendedName>
</protein>
<dbReference type="GO" id="GO:0006457">
    <property type="term" value="P:protein folding"/>
    <property type="evidence" value="ECO:0007669"/>
    <property type="project" value="InterPro"/>
</dbReference>
<dbReference type="Proteomes" id="UP000094285">
    <property type="component" value="Unassembled WGS sequence"/>
</dbReference>
<dbReference type="GO" id="GO:0003755">
    <property type="term" value="F:peptidyl-prolyl cis-trans isomerase activity"/>
    <property type="evidence" value="ECO:0007669"/>
    <property type="project" value="UniProtKB-UniRule"/>
</dbReference>
<dbReference type="InterPro" id="IPR002130">
    <property type="entry name" value="Cyclophilin-type_PPIase_dom"/>
</dbReference>